<dbReference type="EMBL" id="JAROAV010000037">
    <property type="protein sequence ID" value="MDF8265584.1"/>
    <property type="molecule type" value="Genomic_DNA"/>
</dbReference>
<dbReference type="InterPro" id="IPR036866">
    <property type="entry name" value="RibonucZ/Hydroxyglut_hydro"/>
</dbReference>
<organism evidence="2 3">
    <name type="scientific">Luteipulveratus flavus</name>
    <dbReference type="NCBI Taxonomy" id="3031728"/>
    <lineage>
        <taxon>Bacteria</taxon>
        <taxon>Bacillati</taxon>
        <taxon>Actinomycetota</taxon>
        <taxon>Actinomycetes</taxon>
        <taxon>Micrococcales</taxon>
        <taxon>Dermacoccaceae</taxon>
        <taxon>Luteipulveratus</taxon>
    </lineage>
</organism>
<dbReference type="PANTHER" id="PTHR42951">
    <property type="entry name" value="METALLO-BETA-LACTAMASE DOMAIN-CONTAINING"/>
    <property type="match status" value="1"/>
</dbReference>
<dbReference type="InterPro" id="IPR001279">
    <property type="entry name" value="Metallo-B-lactamas"/>
</dbReference>
<dbReference type="Pfam" id="PF00753">
    <property type="entry name" value="Lactamase_B"/>
    <property type="match status" value="1"/>
</dbReference>
<dbReference type="Proteomes" id="UP001528912">
    <property type="component" value="Unassembled WGS sequence"/>
</dbReference>
<evidence type="ECO:0000313" key="2">
    <source>
        <dbReference type="EMBL" id="MDF8265584.1"/>
    </source>
</evidence>
<dbReference type="InterPro" id="IPR050855">
    <property type="entry name" value="NDM-1-like"/>
</dbReference>
<dbReference type="RefSeq" id="WP_277192897.1">
    <property type="nucleotide sequence ID" value="NZ_JAROAV010000037.1"/>
</dbReference>
<name>A0ABT6CC10_9MICO</name>
<reference evidence="2 3" key="1">
    <citation type="submission" date="2023-03" db="EMBL/GenBank/DDBJ databases">
        <title>YIM 133296 draft genome.</title>
        <authorList>
            <person name="Xiong L."/>
        </authorList>
    </citation>
    <scope>NUCLEOTIDE SEQUENCE [LARGE SCALE GENOMIC DNA]</scope>
    <source>
        <strain evidence="2 3">YIM 133296</strain>
    </source>
</reference>
<proteinExistence type="predicted"/>
<keyword evidence="3" id="KW-1185">Reference proteome</keyword>
<gene>
    <name evidence="2" type="ORF">P4R38_15140</name>
</gene>
<evidence type="ECO:0000259" key="1">
    <source>
        <dbReference type="SMART" id="SM00849"/>
    </source>
</evidence>
<sequence length="307" mass="33293">MTSLPAGVVLDSEPLERPWIAGARRGEDPGPLLQVRRVDEATYVLRQSKRVTYEAPFIPLLLGTKRALLLDTGAVADPLRMPLRATVRVLVDEWVRAHGLDGLELVVAHTHGHGDHTGGDAQFVDLPDVTVVGKGREAVQEYFGIEPWPDAVVPFDLGGRELLVTGAPGHDARSIFVVDPSRGLMFSGDTAYPGRLFVQDLAALRQTLTRMVELAERTGVETVVGCHIELDARGREHPVGVRFHADETPLPLTVDQLRRLRDLAHAAPADKSGVVRGTPMNLWIGRCVGPGLRSTAAALVRRARGLG</sequence>
<dbReference type="SUPFAM" id="SSF56281">
    <property type="entry name" value="Metallo-hydrolase/oxidoreductase"/>
    <property type="match status" value="1"/>
</dbReference>
<dbReference type="Gene3D" id="3.60.15.10">
    <property type="entry name" value="Ribonuclease Z/Hydroxyacylglutathione hydrolase-like"/>
    <property type="match status" value="1"/>
</dbReference>
<comment type="caution">
    <text evidence="2">The sequence shown here is derived from an EMBL/GenBank/DDBJ whole genome shotgun (WGS) entry which is preliminary data.</text>
</comment>
<evidence type="ECO:0000313" key="3">
    <source>
        <dbReference type="Proteomes" id="UP001528912"/>
    </source>
</evidence>
<feature type="domain" description="Metallo-beta-lactamase" evidence="1">
    <location>
        <begin position="55"/>
        <end position="227"/>
    </location>
</feature>
<dbReference type="SMART" id="SM00849">
    <property type="entry name" value="Lactamase_B"/>
    <property type="match status" value="1"/>
</dbReference>
<dbReference type="PANTHER" id="PTHR42951:SF4">
    <property type="entry name" value="ACYL-COENZYME A THIOESTERASE MBLAC2"/>
    <property type="match status" value="1"/>
</dbReference>
<accession>A0ABT6CC10</accession>
<protein>
    <submittedName>
        <fullName evidence="2">MBL fold metallo-hydrolase</fullName>
    </submittedName>
</protein>